<reference evidence="2 3" key="1">
    <citation type="submission" date="2022-04" db="EMBL/GenBank/DDBJ databases">
        <title>Gracilibacillus sp. isolated from saltern.</title>
        <authorList>
            <person name="Won M."/>
            <person name="Lee C.-M."/>
            <person name="Woen H.-Y."/>
            <person name="Kwon S.-W."/>
        </authorList>
    </citation>
    <scope>NUCLEOTIDE SEQUENCE [LARGE SCALE GENOMIC DNA]</scope>
    <source>
        <strain evidence="2 3">SSPM10-3</strain>
    </source>
</reference>
<evidence type="ECO:0000313" key="3">
    <source>
        <dbReference type="Proteomes" id="UP000831537"/>
    </source>
</evidence>
<proteinExistence type="predicted"/>
<organism evidence="2 3">
    <name type="scientific">Gracilibacillus salinarum</name>
    <dbReference type="NCBI Taxonomy" id="2932255"/>
    <lineage>
        <taxon>Bacteria</taxon>
        <taxon>Bacillati</taxon>
        <taxon>Bacillota</taxon>
        <taxon>Bacilli</taxon>
        <taxon>Bacillales</taxon>
        <taxon>Bacillaceae</taxon>
        <taxon>Gracilibacillus</taxon>
    </lineage>
</organism>
<feature type="transmembrane region" description="Helical" evidence="1">
    <location>
        <begin position="94"/>
        <end position="114"/>
    </location>
</feature>
<keyword evidence="1" id="KW-1133">Transmembrane helix</keyword>
<feature type="transmembrane region" description="Helical" evidence="1">
    <location>
        <begin position="47"/>
        <end position="66"/>
    </location>
</feature>
<protein>
    <recommendedName>
        <fullName evidence="4">DUF3278 domain-containing protein</fullName>
    </recommendedName>
</protein>
<feature type="transmembrane region" description="Helical" evidence="1">
    <location>
        <begin position="20"/>
        <end position="41"/>
    </location>
</feature>
<dbReference type="EMBL" id="CP095071">
    <property type="protein sequence ID" value="UOQ84977.1"/>
    <property type="molecule type" value="Genomic_DNA"/>
</dbReference>
<dbReference type="Proteomes" id="UP000831537">
    <property type="component" value="Chromosome"/>
</dbReference>
<feature type="transmembrane region" description="Helical" evidence="1">
    <location>
        <begin position="126"/>
        <end position="150"/>
    </location>
</feature>
<evidence type="ECO:0000256" key="1">
    <source>
        <dbReference type="SAM" id="Phobius"/>
    </source>
</evidence>
<evidence type="ECO:0008006" key="4">
    <source>
        <dbReference type="Google" id="ProtNLM"/>
    </source>
</evidence>
<evidence type="ECO:0000313" key="2">
    <source>
        <dbReference type="EMBL" id="UOQ84977.1"/>
    </source>
</evidence>
<dbReference type="RefSeq" id="WP_244743545.1">
    <property type="nucleotide sequence ID" value="NZ_CP095071.1"/>
</dbReference>
<gene>
    <name evidence="2" type="ORF">MUN87_20400</name>
</gene>
<keyword evidence="3" id="KW-1185">Reference proteome</keyword>
<dbReference type="Pfam" id="PF20563">
    <property type="entry name" value="DUF6773"/>
    <property type="match status" value="1"/>
</dbReference>
<accession>A0ABY4GML3</accession>
<sequence length="171" mass="19796">MFFKKSSFQDERVINEQNKIYRELFMVIYLVCLVSAIYKSFEYGISMEYVATEMIIFLVAGAYYAIRVVQKGLFTSEVELHDQKHKWSFQAKTVISGIVFGLLIALIFGVNSSVQYADSRMEEISFFFITFAGSLMIYLPFLVIGLFVSYQIAKTRSDKAVDKQLEEEEEE</sequence>
<keyword evidence="1" id="KW-0812">Transmembrane</keyword>
<keyword evidence="1" id="KW-0472">Membrane</keyword>
<dbReference type="InterPro" id="IPR046664">
    <property type="entry name" value="DUF6773"/>
</dbReference>
<name>A0ABY4GML3_9BACI</name>